<proteinExistence type="inferred from homology"/>
<dbReference type="InterPro" id="IPR023009">
    <property type="entry name" value="Tyrosine_recombinase_XerC/XerD"/>
</dbReference>
<comment type="caution">
    <text evidence="13">The sequence shown here is derived from an EMBL/GenBank/DDBJ whole genome shotgun (WGS) entry which is preliminary data.</text>
</comment>
<organism evidence="13 14">
    <name type="scientific">Paenibacillus montanisoli</name>
    <dbReference type="NCBI Taxonomy" id="2081970"/>
    <lineage>
        <taxon>Bacteria</taxon>
        <taxon>Bacillati</taxon>
        <taxon>Bacillota</taxon>
        <taxon>Bacilli</taxon>
        <taxon>Bacillales</taxon>
        <taxon>Paenibacillaceae</taxon>
        <taxon>Paenibacillus</taxon>
    </lineage>
</organism>
<comment type="similarity">
    <text evidence="2">Belongs to the 'phage' integrase family. XerD subfamily.</text>
</comment>
<evidence type="ECO:0000313" key="14">
    <source>
        <dbReference type="Proteomes" id="UP000249260"/>
    </source>
</evidence>
<evidence type="ECO:0000259" key="12">
    <source>
        <dbReference type="PROSITE" id="PS51900"/>
    </source>
</evidence>
<dbReference type="PANTHER" id="PTHR30349:SF81">
    <property type="entry name" value="TYROSINE RECOMBINASE XERC"/>
    <property type="match status" value="1"/>
</dbReference>
<dbReference type="NCBIfam" id="TIGR02225">
    <property type="entry name" value="recomb_XerD"/>
    <property type="match status" value="1"/>
</dbReference>
<dbReference type="Gene3D" id="1.10.150.130">
    <property type="match status" value="1"/>
</dbReference>
<feature type="active site" description="O-(3'-phospho-DNA)-tyrosine intermediate" evidence="10">
    <location>
        <position position="275"/>
    </location>
</feature>
<evidence type="ECO:0000256" key="2">
    <source>
        <dbReference type="ARBA" id="ARBA00010450"/>
    </source>
</evidence>
<evidence type="ECO:0000256" key="4">
    <source>
        <dbReference type="ARBA" id="ARBA00022618"/>
    </source>
</evidence>
<dbReference type="InterPro" id="IPR011932">
    <property type="entry name" value="Recomb_XerD"/>
</dbReference>
<dbReference type="GO" id="GO:0009037">
    <property type="term" value="F:tyrosine-based site-specific recombinase activity"/>
    <property type="evidence" value="ECO:0007669"/>
    <property type="project" value="UniProtKB-UniRule"/>
</dbReference>
<keyword evidence="3 10" id="KW-0963">Cytoplasm</keyword>
<dbReference type="GO" id="GO:0003677">
    <property type="term" value="F:DNA binding"/>
    <property type="evidence" value="ECO:0007669"/>
    <property type="project" value="UniProtKB-UniRule"/>
</dbReference>
<dbReference type="GO" id="GO:0005737">
    <property type="term" value="C:cytoplasm"/>
    <property type="evidence" value="ECO:0007669"/>
    <property type="project" value="UniProtKB-SubCell"/>
</dbReference>
<evidence type="ECO:0000259" key="11">
    <source>
        <dbReference type="PROSITE" id="PS51898"/>
    </source>
</evidence>
<keyword evidence="9 10" id="KW-0131">Cell cycle</keyword>
<accession>A0A328U8L6</accession>
<dbReference type="GO" id="GO:0006313">
    <property type="term" value="P:DNA transposition"/>
    <property type="evidence" value="ECO:0007669"/>
    <property type="project" value="UniProtKB-UniRule"/>
</dbReference>
<feature type="domain" description="Tyr recombinase" evidence="11">
    <location>
        <begin position="106"/>
        <end position="288"/>
    </location>
</feature>
<keyword evidence="8 10" id="KW-0233">DNA recombination</keyword>
<dbReference type="PROSITE" id="PS51898">
    <property type="entry name" value="TYR_RECOMBINASE"/>
    <property type="match status" value="1"/>
</dbReference>
<evidence type="ECO:0000256" key="10">
    <source>
        <dbReference type="HAMAP-Rule" id="MF_01808"/>
    </source>
</evidence>
<gene>
    <name evidence="13" type="primary">xerD</name>
    <name evidence="10" type="synonym">xerC</name>
    <name evidence="13" type="ORF">DL346_13780</name>
</gene>
<name>A0A328U8L6_9BACL</name>
<dbReference type="InterPro" id="IPR044068">
    <property type="entry name" value="CB"/>
</dbReference>
<evidence type="ECO:0000256" key="6">
    <source>
        <dbReference type="ARBA" id="ARBA00022908"/>
    </source>
</evidence>
<dbReference type="CDD" id="cd00798">
    <property type="entry name" value="INT_XerDC_C"/>
    <property type="match status" value="1"/>
</dbReference>
<evidence type="ECO:0000256" key="5">
    <source>
        <dbReference type="ARBA" id="ARBA00022829"/>
    </source>
</evidence>
<keyword evidence="7 10" id="KW-0238">DNA-binding</keyword>
<dbReference type="PANTHER" id="PTHR30349">
    <property type="entry name" value="PHAGE INTEGRASE-RELATED"/>
    <property type="match status" value="1"/>
</dbReference>
<dbReference type="OrthoDB" id="9801717at2"/>
<dbReference type="RefSeq" id="WP_112882673.1">
    <property type="nucleotide sequence ID" value="NZ_QLUW01000002.1"/>
</dbReference>
<dbReference type="InterPro" id="IPR011010">
    <property type="entry name" value="DNA_brk_join_enz"/>
</dbReference>
<comment type="caution">
    <text evidence="10">Lacks conserved residue(s) required for the propagation of feature annotation.</text>
</comment>
<keyword evidence="4 10" id="KW-0132">Cell division</keyword>
<sequence>MRAHLRAFIQFLQEGRRLSANTLSSYERDLSLFLDYAENQAISGVDSIQKHHLSLYMLQLKQQGRAAATVSRHMVSIRAFFHYLIMERHVQSDPSMHLKMPKQEKRIPKVLPIDDVEKLLAAPDSGTNAGIRDLAMLEVLYATGIRVSELISLDAEHVNLPMGFIRCIGSAAKERIIPIGAVAKEALTVYLEKVREKLRSDGEPALFVNQQGSRMTRQGFWKIMKKYTAEAGIEGDITPHTIRHSFAAHLLENGADLRSVQEMLGHADISTTQVYVQVTKPRIKEMYNLAHPRARSKPMNSE</sequence>
<dbReference type="InterPro" id="IPR010998">
    <property type="entry name" value="Integrase_recombinase_N"/>
</dbReference>
<dbReference type="InterPro" id="IPR050090">
    <property type="entry name" value="Tyrosine_recombinase_XerCD"/>
</dbReference>
<keyword evidence="5 10" id="KW-0159">Chromosome partition</keyword>
<evidence type="ECO:0000256" key="3">
    <source>
        <dbReference type="ARBA" id="ARBA00022490"/>
    </source>
</evidence>
<protein>
    <recommendedName>
        <fullName evidence="10">Tyrosine recombinase XerC</fullName>
    </recommendedName>
</protein>
<dbReference type="Gene3D" id="1.10.443.10">
    <property type="entry name" value="Intergrase catalytic core"/>
    <property type="match status" value="1"/>
</dbReference>
<comment type="function">
    <text evidence="10">Site-specific tyrosine recombinase, which acts by catalyzing the cutting and rejoining of the recombining DNA molecules. The XerC-XerD complex is essential to convert dimers of the bacterial chromosome into monomers to permit their segregation at cell division. It also contributes to the segregational stability of plasmids.</text>
</comment>
<evidence type="ECO:0000313" key="13">
    <source>
        <dbReference type="EMBL" id="RAP76454.1"/>
    </source>
</evidence>
<dbReference type="PROSITE" id="PS51900">
    <property type="entry name" value="CB"/>
    <property type="match status" value="1"/>
</dbReference>
<dbReference type="Pfam" id="PF02899">
    <property type="entry name" value="Phage_int_SAM_1"/>
    <property type="match status" value="1"/>
</dbReference>
<dbReference type="InterPro" id="IPR004107">
    <property type="entry name" value="Integrase_SAM-like_N"/>
</dbReference>
<dbReference type="AlphaFoldDB" id="A0A328U8L6"/>
<evidence type="ECO:0000256" key="1">
    <source>
        <dbReference type="ARBA" id="ARBA00004496"/>
    </source>
</evidence>
<dbReference type="Proteomes" id="UP000249260">
    <property type="component" value="Unassembled WGS sequence"/>
</dbReference>
<keyword evidence="14" id="KW-1185">Reference proteome</keyword>
<keyword evidence="6 10" id="KW-0229">DNA integration</keyword>
<feature type="active site" evidence="10">
    <location>
        <position position="266"/>
    </location>
</feature>
<dbReference type="NCBIfam" id="NF040815">
    <property type="entry name" value="recomb_XerA_Arch"/>
    <property type="match status" value="1"/>
</dbReference>
<evidence type="ECO:0000256" key="8">
    <source>
        <dbReference type="ARBA" id="ARBA00023172"/>
    </source>
</evidence>
<reference evidence="13 14" key="1">
    <citation type="submission" date="2018-06" db="EMBL/GenBank/DDBJ databases">
        <title>Paenibacillus montanisoli sp. nov., isolated from mountain area soil.</title>
        <authorList>
            <person name="Wu M."/>
        </authorList>
    </citation>
    <scope>NUCLEOTIDE SEQUENCE [LARGE SCALE GENOMIC DNA]</scope>
    <source>
        <strain evidence="13 14">RA17</strain>
    </source>
</reference>
<feature type="domain" description="Core-binding (CB)" evidence="12">
    <location>
        <begin position="1"/>
        <end position="85"/>
    </location>
</feature>
<dbReference type="InterPro" id="IPR013762">
    <property type="entry name" value="Integrase-like_cat_sf"/>
</dbReference>
<comment type="subcellular location">
    <subcellularLocation>
        <location evidence="1 10">Cytoplasm</location>
    </subcellularLocation>
</comment>
<comment type="subunit">
    <text evidence="10">Forms a cyclic heterotetrameric complex composed of two molecules of XerC and two molecules of XerD.</text>
</comment>
<evidence type="ECO:0000256" key="7">
    <source>
        <dbReference type="ARBA" id="ARBA00023125"/>
    </source>
</evidence>
<dbReference type="EMBL" id="QLUW01000002">
    <property type="protein sequence ID" value="RAP76454.1"/>
    <property type="molecule type" value="Genomic_DNA"/>
</dbReference>
<feature type="active site" evidence="10">
    <location>
        <position position="146"/>
    </location>
</feature>
<dbReference type="SUPFAM" id="SSF56349">
    <property type="entry name" value="DNA breaking-rejoining enzymes"/>
    <property type="match status" value="1"/>
</dbReference>
<dbReference type="GO" id="GO:0007059">
    <property type="term" value="P:chromosome segregation"/>
    <property type="evidence" value="ECO:0007669"/>
    <property type="project" value="UniProtKB-UniRule"/>
</dbReference>
<dbReference type="HAMAP" id="MF_01808">
    <property type="entry name" value="Recomb_XerC_XerD"/>
    <property type="match status" value="1"/>
</dbReference>
<evidence type="ECO:0000256" key="9">
    <source>
        <dbReference type="ARBA" id="ARBA00023306"/>
    </source>
</evidence>
<dbReference type="NCBIfam" id="NF001399">
    <property type="entry name" value="PRK00283.1"/>
    <property type="match status" value="1"/>
</dbReference>
<dbReference type="InterPro" id="IPR002104">
    <property type="entry name" value="Integrase_catalytic"/>
</dbReference>
<dbReference type="GO" id="GO:0051301">
    <property type="term" value="P:cell division"/>
    <property type="evidence" value="ECO:0007669"/>
    <property type="project" value="UniProtKB-KW"/>
</dbReference>
<comment type="similarity">
    <text evidence="10">Belongs to the 'phage' integrase family. XerC subfamily.</text>
</comment>
<feature type="active site" evidence="10">
    <location>
        <position position="243"/>
    </location>
</feature>
<feature type="active site" evidence="10">
    <location>
        <position position="240"/>
    </location>
</feature>
<dbReference type="Pfam" id="PF00589">
    <property type="entry name" value="Phage_integrase"/>
    <property type="match status" value="1"/>
</dbReference>